<feature type="compositionally biased region" description="Polar residues" evidence="1">
    <location>
        <begin position="839"/>
        <end position="851"/>
    </location>
</feature>
<feature type="region of interest" description="Disordered" evidence="1">
    <location>
        <begin position="60"/>
        <end position="93"/>
    </location>
</feature>
<sequence length="1008" mass="105285">EVAPVADSIPATEDAVEEAIIPPGPAEASALDENVPPEVPSETLVIDAIPHAADVVVEETTVTDSAPPSSTEVPSLNEEVAPAADSIPTPEDAVEETIIPPGSAEAPVLDEDVPPEVPSETLVIDAIPHAADVVEETDSATTEVPSLNEDAPITDSVTSAPEEAVTEETVDAPLSSAELPVLEETVNVPAEVAATNAEPSAVLIDHPSAEEFEEEAIESEHAAPVSTEVSIPADNEAEIPAEIVPAQPNLASAPSVVDELVSVDGGVPEEFIVPEAETSLPETAPSAEEPDIAPTPSSPTVLEEEQPSSSIEADDSLVVSDAVDAETTLVEAPSVDDAVPAPEAEEPIAASRILDDQSQELQHEKMDVAAESTFIETLSVPPKLEDEPVQEITLPEKPQASDPADNSFAETSVVEPNDDPAESPLFSSFIKPQVPGVLDIPSDGVDASSAEDGPTPGSLLSAAESEIERPKSPWTPSYSVITQGPGTPAADEEEIAELPALPPSINASADAESAPIPVQAEPTVTVTETEDEQVEVPATDIPRPWTPSYSVVVQGSPLISPADADVLVEDEPVVELQQEETLIETSDDIGGEEVPELQQETLMETSDDIGGEEVPAVELQQETLLETSDDVGGEQPPLSQSEEFEEDDQTLDEIEFAANPDPAITALIQTGVIVDPSSLQDPDVEDDSVDPASEGVVAALIESGVLTDSSAQDDAEALVASVPAAQDAIPDIYETQVDQLSSAIEFEAADDVPKEELSFDRPVLETLLTAVPSEPERPGSPWTPSYSVTQQGWEGDGPVPVPPPHPEMFTSQQEDFVKPTVDIDVSALEAPLDPPRASSPWTPSYSVSVQGSPLPVSTELTDSVLAEDAPNDEAESAEQNVDIAAAAAASADPFSELAPPKEIDTEILIESTDTTVEPSTELLDVLDAEHVPAPVEITPEILTESELFDVLDADPVPTPVEITLTESAEDIAAPSSDPVDVEASVADEVREGTESASAPVDDTEKDST</sequence>
<dbReference type="AlphaFoldDB" id="A0AAD6X375"/>
<comment type="caution">
    <text evidence="2">The sequence shown here is derived from an EMBL/GenBank/DDBJ whole genome shotgun (WGS) entry which is preliminary data.</text>
</comment>
<feature type="compositionally biased region" description="Polar residues" evidence="1">
    <location>
        <begin position="64"/>
        <end position="74"/>
    </location>
</feature>
<dbReference type="EMBL" id="JARJCM010000053">
    <property type="protein sequence ID" value="KAJ7035002.1"/>
    <property type="molecule type" value="Genomic_DNA"/>
</dbReference>
<evidence type="ECO:0000313" key="3">
    <source>
        <dbReference type="Proteomes" id="UP001218188"/>
    </source>
</evidence>
<feature type="region of interest" description="Disordered" evidence="1">
    <location>
        <begin position="828"/>
        <end position="878"/>
    </location>
</feature>
<protein>
    <submittedName>
        <fullName evidence="2">Uncharacterized protein</fullName>
    </submittedName>
</protein>
<feature type="compositionally biased region" description="Polar residues" evidence="1">
    <location>
        <begin position="782"/>
        <end position="792"/>
    </location>
</feature>
<feature type="region of interest" description="Disordered" evidence="1">
    <location>
        <begin position="966"/>
        <end position="1008"/>
    </location>
</feature>
<dbReference type="Proteomes" id="UP001218188">
    <property type="component" value="Unassembled WGS sequence"/>
</dbReference>
<feature type="compositionally biased region" description="Low complexity" evidence="1">
    <location>
        <begin position="338"/>
        <end position="350"/>
    </location>
</feature>
<keyword evidence="3" id="KW-1185">Reference proteome</keyword>
<feature type="non-terminal residue" evidence="2">
    <location>
        <position position="1"/>
    </location>
</feature>
<feature type="region of interest" description="Disordered" evidence="1">
    <location>
        <begin position="524"/>
        <end position="546"/>
    </location>
</feature>
<feature type="region of interest" description="Disordered" evidence="1">
    <location>
        <begin position="770"/>
        <end position="810"/>
    </location>
</feature>
<evidence type="ECO:0000313" key="2">
    <source>
        <dbReference type="EMBL" id="KAJ7035002.1"/>
    </source>
</evidence>
<gene>
    <name evidence="2" type="ORF">C8F04DRAFT_1099754</name>
</gene>
<name>A0AAD6X375_9AGAR</name>
<accession>A0AAD6X375</accession>
<feature type="region of interest" description="Disordered" evidence="1">
    <location>
        <begin position="278"/>
        <end position="490"/>
    </location>
</feature>
<reference evidence="2" key="1">
    <citation type="submission" date="2023-03" db="EMBL/GenBank/DDBJ databases">
        <title>Massive genome expansion in bonnet fungi (Mycena s.s.) driven by repeated elements and novel gene families across ecological guilds.</title>
        <authorList>
            <consortium name="Lawrence Berkeley National Laboratory"/>
            <person name="Harder C.B."/>
            <person name="Miyauchi S."/>
            <person name="Viragh M."/>
            <person name="Kuo A."/>
            <person name="Thoen E."/>
            <person name="Andreopoulos B."/>
            <person name="Lu D."/>
            <person name="Skrede I."/>
            <person name="Drula E."/>
            <person name="Henrissat B."/>
            <person name="Morin E."/>
            <person name="Kohler A."/>
            <person name="Barry K."/>
            <person name="LaButti K."/>
            <person name="Morin E."/>
            <person name="Salamov A."/>
            <person name="Lipzen A."/>
            <person name="Mereny Z."/>
            <person name="Hegedus B."/>
            <person name="Baldrian P."/>
            <person name="Stursova M."/>
            <person name="Weitz H."/>
            <person name="Taylor A."/>
            <person name="Grigoriev I.V."/>
            <person name="Nagy L.G."/>
            <person name="Martin F."/>
            <person name="Kauserud H."/>
        </authorList>
    </citation>
    <scope>NUCLEOTIDE SEQUENCE</scope>
    <source>
        <strain evidence="2">CBHHK200</strain>
    </source>
</reference>
<organism evidence="2 3">
    <name type="scientific">Mycena alexandri</name>
    <dbReference type="NCBI Taxonomy" id="1745969"/>
    <lineage>
        <taxon>Eukaryota</taxon>
        <taxon>Fungi</taxon>
        <taxon>Dikarya</taxon>
        <taxon>Basidiomycota</taxon>
        <taxon>Agaricomycotina</taxon>
        <taxon>Agaricomycetes</taxon>
        <taxon>Agaricomycetidae</taxon>
        <taxon>Agaricales</taxon>
        <taxon>Marasmiineae</taxon>
        <taxon>Mycenaceae</taxon>
        <taxon>Mycena</taxon>
    </lineage>
</organism>
<evidence type="ECO:0000256" key="1">
    <source>
        <dbReference type="SAM" id="MobiDB-lite"/>
    </source>
</evidence>
<feature type="region of interest" description="Disordered" evidence="1">
    <location>
        <begin position="624"/>
        <end position="649"/>
    </location>
</feature>
<feature type="compositionally biased region" description="Polar residues" evidence="1">
    <location>
        <begin position="474"/>
        <end position="485"/>
    </location>
</feature>
<proteinExistence type="predicted"/>